<dbReference type="AlphaFoldDB" id="R7S8P1"/>
<feature type="compositionally biased region" description="Low complexity" evidence="1">
    <location>
        <begin position="138"/>
        <end position="149"/>
    </location>
</feature>
<gene>
    <name evidence="2" type="ORF">TRAVEDRAFT_93848</name>
</gene>
<dbReference type="RefSeq" id="XP_008045125.1">
    <property type="nucleotide sequence ID" value="XM_008046934.1"/>
</dbReference>
<protein>
    <submittedName>
        <fullName evidence="2">Uncharacterized protein</fullName>
    </submittedName>
</protein>
<name>R7S8P1_TRAVS</name>
<dbReference type="PANTHER" id="PTHR37487:SF3">
    <property type="entry name" value="CLEAVAGE_POLYADENYLATION SPECIFICITY FACTOR A SUBUNIT N-TERMINAL DOMAIN-CONTAINING PROTEIN"/>
    <property type="match status" value="1"/>
</dbReference>
<sequence length="149" mass="15607">SMESLALALPRAGIEEPFEVEPPRIPTECEPTPILWRGGTPPYTVTIISSRPPPVTVFPDVDGIDFIWTADVPATFSVSFKVEDSTGVFVQTSDVTVRRGLDESCLSSATASESQPSDSSTLASTSSPPPTAPPSPPISSASPETSTTS</sequence>
<feature type="compositionally biased region" description="Pro residues" evidence="1">
    <location>
        <begin position="127"/>
        <end position="137"/>
    </location>
</feature>
<dbReference type="GeneID" id="19420806"/>
<dbReference type="OMA" id="PRIPTEC"/>
<feature type="non-terminal residue" evidence="2">
    <location>
        <position position="1"/>
    </location>
</feature>
<dbReference type="PANTHER" id="PTHR37487">
    <property type="entry name" value="CHROMOSOME 1, WHOLE GENOME SHOTGUN SEQUENCE"/>
    <property type="match status" value="1"/>
</dbReference>
<dbReference type="OrthoDB" id="2758131at2759"/>
<feature type="compositionally biased region" description="Low complexity" evidence="1">
    <location>
        <begin position="114"/>
        <end position="126"/>
    </location>
</feature>
<keyword evidence="3" id="KW-1185">Reference proteome</keyword>
<evidence type="ECO:0000313" key="3">
    <source>
        <dbReference type="Proteomes" id="UP000054317"/>
    </source>
</evidence>
<feature type="non-terminal residue" evidence="2">
    <location>
        <position position="149"/>
    </location>
</feature>
<dbReference type="KEGG" id="tvs:TRAVEDRAFT_93848"/>
<dbReference type="EMBL" id="JH711797">
    <property type="protein sequence ID" value="EIW52022.1"/>
    <property type="molecule type" value="Genomic_DNA"/>
</dbReference>
<feature type="region of interest" description="Disordered" evidence="1">
    <location>
        <begin position="106"/>
        <end position="149"/>
    </location>
</feature>
<organism evidence="2 3">
    <name type="scientific">Trametes versicolor (strain FP-101664)</name>
    <name type="common">White-rot fungus</name>
    <name type="synonym">Coriolus versicolor</name>
    <dbReference type="NCBI Taxonomy" id="717944"/>
    <lineage>
        <taxon>Eukaryota</taxon>
        <taxon>Fungi</taxon>
        <taxon>Dikarya</taxon>
        <taxon>Basidiomycota</taxon>
        <taxon>Agaricomycotina</taxon>
        <taxon>Agaricomycetes</taxon>
        <taxon>Polyporales</taxon>
        <taxon>Polyporaceae</taxon>
        <taxon>Trametes</taxon>
    </lineage>
</organism>
<dbReference type="Proteomes" id="UP000054317">
    <property type="component" value="Unassembled WGS sequence"/>
</dbReference>
<reference evidence="3" key="1">
    <citation type="journal article" date="2012" name="Science">
        <title>The Paleozoic origin of enzymatic lignin decomposition reconstructed from 31 fungal genomes.</title>
        <authorList>
            <person name="Floudas D."/>
            <person name="Binder M."/>
            <person name="Riley R."/>
            <person name="Barry K."/>
            <person name="Blanchette R.A."/>
            <person name="Henrissat B."/>
            <person name="Martinez A.T."/>
            <person name="Otillar R."/>
            <person name="Spatafora J.W."/>
            <person name="Yadav J.S."/>
            <person name="Aerts A."/>
            <person name="Benoit I."/>
            <person name="Boyd A."/>
            <person name="Carlson A."/>
            <person name="Copeland A."/>
            <person name="Coutinho P.M."/>
            <person name="de Vries R.P."/>
            <person name="Ferreira P."/>
            <person name="Findley K."/>
            <person name="Foster B."/>
            <person name="Gaskell J."/>
            <person name="Glotzer D."/>
            <person name="Gorecki P."/>
            <person name="Heitman J."/>
            <person name="Hesse C."/>
            <person name="Hori C."/>
            <person name="Igarashi K."/>
            <person name="Jurgens J.A."/>
            <person name="Kallen N."/>
            <person name="Kersten P."/>
            <person name="Kohler A."/>
            <person name="Kuees U."/>
            <person name="Kumar T.K.A."/>
            <person name="Kuo A."/>
            <person name="LaButti K."/>
            <person name="Larrondo L.F."/>
            <person name="Lindquist E."/>
            <person name="Ling A."/>
            <person name="Lombard V."/>
            <person name="Lucas S."/>
            <person name="Lundell T."/>
            <person name="Martin R."/>
            <person name="McLaughlin D.J."/>
            <person name="Morgenstern I."/>
            <person name="Morin E."/>
            <person name="Murat C."/>
            <person name="Nagy L.G."/>
            <person name="Nolan M."/>
            <person name="Ohm R.A."/>
            <person name="Patyshakuliyeva A."/>
            <person name="Rokas A."/>
            <person name="Ruiz-Duenas F.J."/>
            <person name="Sabat G."/>
            <person name="Salamov A."/>
            <person name="Samejima M."/>
            <person name="Schmutz J."/>
            <person name="Slot J.C."/>
            <person name="St John F."/>
            <person name="Stenlid J."/>
            <person name="Sun H."/>
            <person name="Sun S."/>
            <person name="Syed K."/>
            <person name="Tsang A."/>
            <person name="Wiebenga A."/>
            <person name="Young D."/>
            <person name="Pisabarro A."/>
            <person name="Eastwood D.C."/>
            <person name="Martin F."/>
            <person name="Cullen D."/>
            <person name="Grigoriev I.V."/>
            <person name="Hibbett D.S."/>
        </authorList>
    </citation>
    <scope>NUCLEOTIDE SEQUENCE [LARGE SCALE GENOMIC DNA]</scope>
    <source>
        <strain evidence="3">FP-101664</strain>
    </source>
</reference>
<proteinExistence type="predicted"/>
<evidence type="ECO:0000313" key="2">
    <source>
        <dbReference type="EMBL" id="EIW52022.1"/>
    </source>
</evidence>
<accession>R7S8P1</accession>
<evidence type="ECO:0000256" key="1">
    <source>
        <dbReference type="SAM" id="MobiDB-lite"/>
    </source>
</evidence>